<dbReference type="Pfam" id="PF24784">
    <property type="entry name" value="Temptin_C"/>
    <property type="match status" value="1"/>
</dbReference>
<dbReference type="Gene3D" id="2.60.120.310">
    <property type="entry name" value="Copper type II, ascorbate-dependent monooxygenase, N-terminal domain"/>
    <property type="match status" value="1"/>
</dbReference>
<name>A0A9N8E877_9STRA</name>
<protein>
    <submittedName>
        <fullName evidence="6">DBH-like monooxygenase protein 2</fullName>
    </submittedName>
</protein>
<gene>
    <name evidence="6" type="ORF">SEMRO_655_G182240.1</name>
</gene>
<dbReference type="GO" id="GO:0004500">
    <property type="term" value="F:dopamine beta-monooxygenase activity"/>
    <property type="evidence" value="ECO:0007669"/>
    <property type="project" value="InterPro"/>
</dbReference>
<evidence type="ECO:0000256" key="2">
    <source>
        <dbReference type="SAM" id="MobiDB-lite"/>
    </source>
</evidence>
<proteinExistence type="predicted"/>
<keyword evidence="1" id="KW-1015">Disulfide bond</keyword>
<dbReference type="Proteomes" id="UP001153069">
    <property type="component" value="Unassembled WGS sequence"/>
</dbReference>
<dbReference type="PANTHER" id="PTHR10157">
    <property type="entry name" value="DOPAMINE BETA HYDROXYLASE RELATED"/>
    <property type="match status" value="1"/>
</dbReference>
<dbReference type="InterPro" id="IPR008977">
    <property type="entry name" value="PHM/PNGase_F_dom_sf"/>
</dbReference>
<accession>A0A9N8E877</accession>
<feature type="domain" description="Copper type II ascorbate-dependent monooxygenase C-terminal" evidence="4">
    <location>
        <begin position="337"/>
        <end position="459"/>
    </location>
</feature>
<dbReference type="AlphaFoldDB" id="A0A9N8E877"/>
<feature type="domain" description="Temptin Cys/Cys disulfide" evidence="5">
    <location>
        <begin position="53"/>
        <end position="150"/>
    </location>
</feature>
<dbReference type="InterPro" id="IPR024548">
    <property type="entry name" value="Cu2_monoox_C"/>
</dbReference>
<dbReference type="EMBL" id="CAICTM010000654">
    <property type="protein sequence ID" value="CAB9514469.1"/>
    <property type="molecule type" value="Genomic_DNA"/>
</dbReference>
<feature type="transmembrane region" description="Helical" evidence="3">
    <location>
        <begin position="35"/>
        <end position="55"/>
    </location>
</feature>
<dbReference type="PANTHER" id="PTHR10157:SF23">
    <property type="entry name" value="MOXD1 HOMOLOG 1"/>
    <property type="match status" value="1"/>
</dbReference>
<dbReference type="GO" id="GO:0005507">
    <property type="term" value="F:copper ion binding"/>
    <property type="evidence" value="ECO:0007669"/>
    <property type="project" value="InterPro"/>
</dbReference>
<keyword evidence="3" id="KW-1133">Transmembrane helix</keyword>
<feature type="compositionally biased region" description="Polar residues" evidence="2">
    <location>
        <begin position="1"/>
        <end position="22"/>
    </location>
</feature>
<feature type="region of interest" description="Disordered" evidence="2">
    <location>
        <begin position="1"/>
        <end position="28"/>
    </location>
</feature>
<dbReference type="Gene3D" id="2.60.120.230">
    <property type="match status" value="1"/>
</dbReference>
<dbReference type="SUPFAM" id="SSF49742">
    <property type="entry name" value="PHM/PNGase F"/>
    <property type="match status" value="2"/>
</dbReference>
<keyword evidence="6" id="KW-0560">Oxidoreductase</keyword>
<reference evidence="6" key="1">
    <citation type="submission" date="2020-06" db="EMBL/GenBank/DDBJ databases">
        <authorList>
            <consortium name="Plant Systems Biology data submission"/>
        </authorList>
    </citation>
    <scope>NUCLEOTIDE SEQUENCE</scope>
    <source>
        <strain evidence="6">D6</strain>
    </source>
</reference>
<keyword evidence="3" id="KW-0472">Membrane</keyword>
<evidence type="ECO:0000256" key="3">
    <source>
        <dbReference type="SAM" id="Phobius"/>
    </source>
</evidence>
<feature type="transmembrane region" description="Helical" evidence="3">
    <location>
        <begin position="586"/>
        <end position="604"/>
    </location>
</feature>
<keyword evidence="6" id="KW-0503">Monooxygenase</keyword>
<dbReference type="InterPro" id="IPR000945">
    <property type="entry name" value="DBH-like"/>
</dbReference>
<comment type="caution">
    <text evidence="6">The sequence shown here is derived from an EMBL/GenBank/DDBJ whole genome shotgun (WGS) entry which is preliminary data.</text>
</comment>
<dbReference type="OrthoDB" id="193961at2759"/>
<dbReference type="InterPro" id="IPR014784">
    <property type="entry name" value="Cu2_ascorb_mOase-like_C"/>
</dbReference>
<keyword evidence="3" id="KW-0812">Transmembrane</keyword>
<evidence type="ECO:0000259" key="4">
    <source>
        <dbReference type="Pfam" id="PF03712"/>
    </source>
</evidence>
<sequence>MEKQWKQPQNLFQENRKGQSTRSSRKDDRVLGSEIMAIITAVKLFSTSILVASGLQHFAKNIPNGNRVPNPYPQGGLWAGVGHNAIGGGGELNPFGQDFQEEGFEWTEHLCRADSDGDGRSNGEELGDPDCIWTKGESDPILPALSHPGVVDTPVDRDGIVASTCSEYKEPNDVIAFDMKLSEPVEIDATRSHYFCEQIELAVPKATKLHKVKHSFLKDNKDIPHHAFAYLCLDGHSKDGDRVGQGPYSCEGAESSCISLADWAIGPSNEECLPPNIGEEFDFSGMDSVVVKLEFHYDNTAGTPQRDQSGFRVSLTSELRPHTLGRAMFGMGNADVDFVIVPQQETYRIQGICPSEATAGLDQPVYATHFFPHMHLSGRSLVTEQYRCGKKIGEVGRVESYEFDNQMTYDLSRKHIKILPGDALVTTCEYNTLDKNASLYGGDQTADEMCINFFFFYPAPAKTGLLQPCFAFDNGVSLDRVDGTAFDSPNGVPEAFKPFLQNKFALYNRNPRGGIMTDFSSDPKDSWAPCCETGTCDIDFLASAGEPCGLDLDCKDALFCNEGLCDGETEADLMGSYASSSVGVKGMASMIFPVFFLVASAMVFN</sequence>
<organism evidence="6 7">
    <name type="scientific">Seminavis robusta</name>
    <dbReference type="NCBI Taxonomy" id="568900"/>
    <lineage>
        <taxon>Eukaryota</taxon>
        <taxon>Sar</taxon>
        <taxon>Stramenopiles</taxon>
        <taxon>Ochrophyta</taxon>
        <taxon>Bacillariophyta</taxon>
        <taxon>Bacillariophyceae</taxon>
        <taxon>Bacillariophycidae</taxon>
        <taxon>Naviculales</taxon>
        <taxon>Naviculaceae</taxon>
        <taxon>Seminavis</taxon>
    </lineage>
</organism>
<dbReference type="InterPro" id="IPR036939">
    <property type="entry name" value="Cu2_ascorb_mOase_N_sf"/>
</dbReference>
<evidence type="ECO:0000259" key="5">
    <source>
        <dbReference type="Pfam" id="PF24784"/>
    </source>
</evidence>
<evidence type="ECO:0000313" key="7">
    <source>
        <dbReference type="Proteomes" id="UP001153069"/>
    </source>
</evidence>
<keyword evidence="7" id="KW-1185">Reference proteome</keyword>
<evidence type="ECO:0000256" key="1">
    <source>
        <dbReference type="ARBA" id="ARBA00023157"/>
    </source>
</evidence>
<dbReference type="InterPro" id="IPR057626">
    <property type="entry name" value="S-S_Temptin"/>
</dbReference>
<evidence type="ECO:0000313" key="6">
    <source>
        <dbReference type="EMBL" id="CAB9514469.1"/>
    </source>
</evidence>
<dbReference type="Pfam" id="PF03712">
    <property type="entry name" value="Cu2_monoox_C"/>
    <property type="match status" value="1"/>
</dbReference>